<dbReference type="Proteomes" id="UP000332933">
    <property type="component" value="Unassembled WGS sequence"/>
</dbReference>
<dbReference type="PROSITE" id="PS51294">
    <property type="entry name" value="HTH_MYB"/>
    <property type="match status" value="1"/>
</dbReference>
<evidence type="ECO:0000256" key="4">
    <source>
        <dbReference type="ARBA" id="ARBA00023242"/>
    </source>
</evidence>
<feature type="domain" description="SANT" evidence="7">
    <location>
        <begin position="198"/>
        <end position="242"/>
    </location>
</feature>
<dbReference type="PROSITE" id="PS51293">
    <property type="entry name" value="SANT"/>
    <property type="match status" value="1"/>
</dbReference>
<dbReference type="PANTHER" id="PTHR12802">
    <property type="entry name" value="SWI/SNF COMPLEX-RELATED"/>
    <property type="match status" value="1"/>
</dbReference>
<keyword evidence="3" id="KW-0804">Transcription</keyword>
<dbReference type="CDD" id="cd00167">
    <property type="entry name" value="SANT"/>
    <property type="match status" value="1"/>
</dbReference>
<feature type="region of interest" description="Disordered" evidence="5">
    <location>
        <begin position="1"/>
        <end position="176"/>
    </location>
</feature>
<evidence type="ECO:0000259" key="6">
    <source>
        <dbReference type="PROSITE" id="PS50090"/>
    </source>
</evidence>
<reference evidence="9" key="2">
    <citation type="submission" date="2019-06" db="EMBL/GenBank/DDBJ databases">
        <title>Genomics analysis of Aphanomyces spp. identifies a new class of oomycete effector associated with host adaptation.</title>
        <authorList>
            <person name="Gaulin E."/>
        </authorList>
    </citation>
    <scope>NUCLEOTIDE SEQUENCE</scope>
    <source>
        <strain evidence="9">CBS 578.67</strain>
    </source>
</reference>
<evidence type="ECO:0000313" key="9">
    <source>
        <dbReference type="EMBL" id="KAF0720255.1"/>
    </source>
</evidence>
<evidence type="ECO:0000256" key="2">
    <source>
        <dbReference type="ARBA" id="ARBA00023125"/>
    </source>
</evidence>
<feature type="region of interest" description="Disordered" evidence="5">
    <location>
        <begin position="269"/>
        <end position="289"/>
    </location>
</feature>
<dbReference type="InterPro" id="IPR017884">
    <property type="entry name" value="SANT_dom"/>
</dbReference>
<organism evidence="10 11">
    <name type="scientific">Aphanomyces stellatus</name>
    <dbReference type="NCBI Taxonomy" id="120398"/>
    <lineage>
        <taxon>Eukaryota</taxon>
        <taxon>Sar</taxon>
        <taxon>Stramenopiles</taxon>
        <taxon>Oomycota</taxon>
        <taxon>Saprolegniomycetes</taxon>
        <taxon>Saprolegniales</taxon>
        <taxon>Verrucalvaceae</taxon>
        <taxon>Aphanomyces</taxon>
    </lineage>
</organism>
<dbReference type="PROSITE" id="PS50090">
    <property type="entry name" value="MYB_LIKE"/>
    <property type="match status" value="1"/>
</dbReference>
<dbReference type="SMART" id="SM00717">
    <property type="entry name" value="SANT"/>
    <property type="match status" value="1"/>
</dbReference>
<dbReference type="SUPFAM" id="SSF46689">
    <property type="entry name" value="Homeodomain-like"/>
    <property type="match status" value="1"/>
</dbReference>
<accession>A0A485K3T7</accession>
<dbReference type="GO" id="GO:0003677">
    <property type="term" value="F:DNA binding"/>
    <property type="evidence" value="ECO:0007669"/>
    <property type="project" value="UniProtKB-KW"/>
</dbReference>
<dbReference type="InterPro" id="IPR009057">
    <property type="entry name" value="Homeodomain-like_sf"/>
</dbReference>
<sequence>MKEEFNPRGHLPPPHAFAEARSIPRALPSMNQLMSTTRPPHQEASPHGSSAPMYPPRAHSPQHSYPVEYAKPPPSYNFPKSHPASAPYYPEERREHYSRAPPNYPPNGYYHYEQQDQYRLPPQSHAYSQPRYEQPHPYYDHRAPSRPSMERAYPGPHEYPSGPRHGNQEEEYGHSSTRLQSMYHHDTEPHGDSKDAAKKRERWTQEEHARFMEGLNMYGRKWKKIQTHVKTKTAVQVRTHAYGYFAKLLRNMPEEDAIWGAAEEVSSLPSSVLKGPGSGKRRMEPMTGREGMDVLRKFVFAKRKSDEKRKATTETTADSASDSSSIGDSNEGEATTTMSTPKREEDGAASGVDTPSKEASNLVHGVVLSSPKINPMRVPSNQEAMPSDS</sequence>
<dbReference type="Gene3D" id="1.10.10.60">
    <property type="entry name" value="Homeodomain-like"/>
    <property type="match status" value="1"/>
</dbReference>
<feature type="compositionally biased region" description="Polar residues" evidence="5">
    <location>
        <begin position="29"/>
        <end position="39"/>
    </location>
</feature>
<dbReference type="EMBL" id="CAADRA010000022">
    <property type="protein sequence ID" value="VFT77667.1"/>
    <property type="molecule type" value="Genomic_DNA"/>
</dbReference>
<evidence type="ECO:0000259" key="8">
    <source>
        <dbReference type="PROSITE" id="PS51294"/>
    </source>
</evidence>
<feature type="domain" description="HTH myb-type" evidence="8">
    <location>
        <begin position="195"/>
        <end position="249"/>
    </location>
</feature>
<keyword evidence="2" id="KW-0238">DNA-binding</keyword>
<dbReference type="NCBIfam" id="TIGR01557">
    <property type="entry name" value="myb_SHAQKYF"/>
    <property type="match status" value="1"/>
</dbReference>
<dbReference type="EMBL" id="VJMH01000022">
    <property type="protein sequence ID" value="KAF0720255.1"/>
    <property type="molecule type" value="Genomic_DNA"/>
</dbReference>
<feature type="domain" description="Myb-like" evidence="6">
    <location>
        <begin position="195"/>
        <end position="245"/>
    </location>
</feature>
<evidence type="ECO:0000256" key="5">
    <source>
        <dbReference type="SAM" id="MobiDB-lite"/>
    </source>
</evidence>
<reference evidence="10 11" key="1">
    <citation type="submission" date="2019-03" db="EMBL/GenBank/DDBJ databases">
        <authorList>
            <person name="Gaulin E."/>
            <person name="Dumas B."/>
        </authorList>
    </citation>
    <scope>NUCLEOTIDE SEQUENCE [LARGE SCALE GENOMIC DNA]</scope>
    <source>
        <strain evidence="10">CBS 568.67</strain>
    </source>
</reference>
<feature type="compositionally biased region" description="Low complexity" evidence="5">
    <location>
        <begin position="313"/>
        <end position="329"/>
    </location>
</feature>
<proteinExistence type="predicted"/>
<feature type="compositionally biased region" description="Basic and acidic residues" evidence="5">
    <location>
        <begin position="303"/>
        <end position="312"/>
    </location>
</feature>
<dbReference type="OrthoDB" id="118550at2759"/>
<evidence type="ECO:0000256" key="1">
    <source>
        <dbReference type="ARBA" id="ARBA00023015"/>
    </source>
</evidence>
<feature type="compositionally biased region" description="Polar residues" evidence="5">
    <location>
        <begin position="379"/>
        <end position="389"/>
    </location>
</feature>
<dbReference type="InterPro" id="IPR006447">
    <property type="entry name" value="Myb_dom_plants"/>
</dbReference>
<dbReference type="InterPro" id="IPR001005">
    <property type="entry name" value="SANT/Myb"/>
</dbReference>
<keyword evidence="1" id="KW-0805">Transcription regulation</keyword>
<dbReference type="Pfam" id="PF00249">
    <property type="entry name" value="Myb_DNA-binding"/>
    <property type="match status" value="1"/>
</dbReference>
<dbReference type="PANTHER" id="PTHR12802:SF155">
    <property type="entry name" value="DEUBIQUITINASE MYSM1"/>
    <property type="match status" value="1"/>
</dbReference>
<dbReference type="AlphaFoldDB" id="A0A485K3T7"/>
<name>A0A485K3T7_9STRA</name>
<evidence type="ECO:0000256" key="3">
    <source>
        <dbReference type="ARBA" id="ARBA00023163"/>
    </source>
</evidence>
<evidence type="ECO:0000259" key="7">
    <source>
        <dbReference type="PROSITE" id="PS51293"/>
    </source>
</evidence>
<feature type="region of interest" description="Disordered" evidence="5">
    <location>
        <begin position="303"/>
        <end position="389"/>
    </location>
</feature>
<evidence type="ECO:0000313" key="10">
    <source>
        <dbReference type="EMBL" id="VFT77667.1"/>
    </source>
</evidence>
<gene>
    <name evidence="10" type="primary">Aste57867_442</name>
    <name evidence="9" type="ORF">As57867_000441</name>
    <name evidence="10" type="ORF">ASTE57867_442</name>
</gene>
<keyword evidence="4" id="KW-0539">Nucleus</keyword>
<evidence type="ECO:0000313" key="11">
    <source>
        <dbReference type="Proteomes" id="UP000332933"/>
    </source>
</evidence>
<keyword evidence="11" id="KW-1185">Reference proteome</keyword>
<dbReference type="InterPro" id="IPR017930">
    <property type="entry name" value="Myb_dom"/>
</dbReference>
<protein>
    <submittedName>
        <fullName evidence="10">Aste57867_442 protein</fullName>
    </submittedName>
</protein>